<feature type="transmembrane region" description="Helical" evidence="1">
    <location>
        <begin position="62"/>
        <end position="82"/>
    </location>
</feature>
<feature type="transmembrane region" description="Helical" evidence="1">
    <location>
        <begin position="20"/>
        <end position="42"/>
    </location>
</feature>
<dbReference type="RefSeq" id="WP_168963679.1">
    <property type="nucleotide sequence ID" value="NZ_JABAEW010000051.1"/>
</dbReference>
<dbReference type="AlphaFoldDB" id="A0A848B1M8"/>
<evidence type="ECO:0000313" key="3">
    <source>
        <dbReference type="Proteomes" id="UP000576225"/>
    </source>
</evidence>
<evidence type="ECO:0000256" key="1">
    <source>
        <dbReference type="SAM" id="Phobius"/>
    </source>
</evidence>
<organism evidence="2 3">
    <name type="scientific">Victivallis vadensis</name>
    <dbReference type="NCBI Taxonomy" id="172901"/>
    <lineage>
        <taxon>Bacteria</taxon>
        <taxon>Pseudomonadati</taxon>
        <taxon>Lentisphaerota</taxon>
        <taxon>Lentisphaeria</taxon>
        <taxon>Victivallales</taxon>
        <taxon>Victivallaceae</taxon>
        <taxon>Victivallis</taxon>
    </lineage>
</organism>
<keyword evidence="1" id="KW-0812">Transmembrane</keyword>
<proteinExistence type="predicted"/>
<evidence type="ECO:0008006" key="4">
    <source>
        <dbReference type="Google" id="ProtNLM"/>
    </source>
</evidence>
<reference evidence="2 3" key="1">
    <citation type="submission" date="2020-04" db="EMBL/GenBank/DDBJ databases">
        <authorList>
            <person name="Hitch T.C.A."/>
            <person name="Wylensek D."/>
            <person name="Clavel T."/>
        </authorList>
    </citation>
    <scope>NUCLEOTIDE SEQUENCE [LARGE SCALE GENOMIC DNA]</scope>
    <source>
        <strain evidence="2 3">COR2-253-APC-1A</strain>
    </source>
</reference>
<name>A0A848B1M8_9BACT</name>
<keyword evidence="1" id="KW-0472">Membrane</keyword>
<protein>
    <recommendedName>
        <fullName evidence="4">DUF4190 domain-containing protein</fullName>
    </recommendedName>
</protein>
<dbReference type="Proteomes" id="UP000576225">
    <property type="component" value="Unassembled WGS sequence"/>
</dbReference>
<keyword evidence="1" id="KW-1133">Transmembrane helix</keyword>
<sequence>MSEQPKTKAMKSASTGSTCAFLGIILGGPLLGIPAIILGIQALKSMTEVERKQGLDGPKEQALVAIIGGILASVGWIGYLIYRSIR</sequence>
<dbReference type="EMBL" id="JABAEW010000051">
    <property type="protein sequence ID" value="NMD88613.1"/>
    <property type="molecule type" value="Genomic_DNA"/>
</dbReference>
<gene>
    <name evidence="2" type="ORF">HF882_18655</name>
</gene>
<accession>A0A848B1M8</accession>
<comment type="caution">
    <text evidence="2">The sequence shown here is derived from an EMBL/GenBank/DDBJ whole genome shotgun (WGS) entry which is preliminary data.</text>
</comment>
<evidence type="ECO:0000313" key="2">
    <source>
        <dbReference type="EMBL" id="NMD88613.1"/>
    </source>
</evidence>